<dbReference type="InterPro" id="IPR018303">
    <property type="entry name" value="ATPase_P-typ_P_site"/>
</dbReference>
<evidence type="ECO:0000256" key="3">
    <source>
        <dbReference type="ARBA" id="ARBA00022692"/>
    </source>
</evidence>
<feature type="transmembrane region" description="Helical" evidence="10">
    <location>
        <begin position="582"/>
        <end position="599"/>
    </location>
</feature>
<evidence type="ECO:0000256" key="7">
    <source>
        <dbReference type="ARBA" id="ARBA00023136"/>
    </source>
</evidence>
<dbReference type="InterPro" id="IPR036412">
    <property type="entry name" value="HAD-like_sf"/>
</dbReference>
<dbReference type="Gene3D" id="3.40.1110.10">
    <property type="entry name" value="Calcium-transporting ATPase, cytoplasmic domain N"/>
    <property type="match status" value="1"/>
</dbReference>
<evidence type="ECO:0000313" key="12">
    <source>
        <dbReference type="EMBL" id="QUB75798.1"/>
    </source>
</evidence>
<sequence>MNKKLLRIILTAVLLAGAWLVEHFVALPMWQVLLVYLVPYLVISYDVLGEAIEGVMKGDPFDENFLMSIATIGALLIGFLPGAEPQFIEGVFVMLFFQLGELFEHYAEDKARDSISELMDIRPDVANVERNGVVARVSPEEVKIGETVIVKPGEKIPLDGKVLEGTSSLNTVALTGESMPRDVSAGMDVISGCVNLSGVLKVRVDKPYSESTAAKIIQLVEQAGDNKSHSESFIRRFARVYTPIVVIAALTLAVIPPFFYDSYAPAFGVWLYRALTFLVVSCPCALVISIPLTFFAGIGGASHKGILIKGGNYMDALTKLSTVVFDKTGTLTKGTFEVEAIHPEKLSEQELLHLAAHVERFSTHPIAIALRTAYAKEKDNCSVDNIQETAGQGITATVNGKKVSVGNARLMTALGIEIPVCKRCVSHIGTMVHVAVDGEYAGHIIISDQLKADAVEAIERLKALGVRKTVMLTGDKREVAEHVAEQTKVTEYYAELLPADKVSHVERLIAEKSGNETIAFVGDGINDAPVLARADVGIAMGALGSDAAIEAADVVLMDDKPSKIALAIELSRRTIFIAKENAWFAIGIKVAVLLLATFGMASMGLAVFADVGVMVLAVLNAMRAR</sequence>
<dbReference type="InterPro" id="IPR008250">
    <property type="entry name" value="ATPase_P-typ_transduc_dom_A_sf"/>
</dbReference>
<dbReference type="InterPro" id="IPR044492">
    <property type="entry name" value="P_typ_ATPase_HD_dom"/>
</dbReference>
<evidence type="ECO:0000259" key="11">
    <source>
        <dbReference type="Pfam" id="PF00122"/>
    </source>
</evidence>
<keyword evidence="13" id="KW-1185">Reference proteome</keyword>
<dbReference type="Gene3D" id="3.40.50.1000">
    <property type="entry name" value="HAD superfamily/HAD-like"/>
    <property type="match status" value="1"/>
</dbReference>
<dbReference type="EC" id="7.2.2.12" evidence="8"/>
<dbReference type="SFLD" id="SFLDS00003">
    <property type="entry name" value="Haloacid_Dehalogenase"/>
    <property type="match status" value="1"/>
</dbReference>
<keyword evidence="5" id="KW-1278">Translocase</keyword>
<feature type="transmembrane region" description="Helical" evidence="10">
    <location>
        <begin position="605"/>
        <end position="622"/>
    </location>
</feature>
<feature type="transmembrane region" description="Helical" evidence="10">
    <location>
        <begin position="64"/>
        <end position="81"/>
    </location>
</feature>
<dbReference type="InterPro" id="IPR023298">
    <property type="entry name" value="ATPase_P-typ_TM_dom_sf"/>
</dbReference>
<dbReference type="PANTHER" id="PTHR48085:SF5">
    <property type="entry name" value="CADMIUM_ZINC-TRANSPORTING ATPASE HMA4-RELATED"/>
    <property type="match status" value="1"/>
</dbReference>
<dbReference type="NCBIfam" id="TIGR01525">
    <property type="entry name" value="ATPase-IB_hvy"/>
    <property type="match status" value="1"/>
</dbReference>
<feature type="transmembrane region" description="Helical" evidence="10">
    <location>
        <begin position="271"/>
        <end position="299"/>
    </location>
</feature>
<dbReference type="NCBIfam" id="TIGR01494">
    <property type="entry name" value="ATPase_P-type"/>
    <property type="match status" value="1"/>
</dbReference>
<comment type="similarity">
    <text evidence="2 10">Belongs to the cation transport ATPase (P-type) (TC 3.A.3) family. Type IB subfamily.</text>
</comment>
<dbReference type="SUPFAM" id="SSF56784">
    <property type="entry name" value="HAD-like"/>
    <property type="match status" value="1"/>
</dbReference>
<proteinExistence type="inferred from homology"/>
<dbReference type="SUPFAM" id="SSF81665">
    <property type="entry name" value="Calcium ATPase, transmembrane domain M"/>
    <property type="match status" value="1"/>
</dbReference>
<dbReference type="InterPro" id="IPR001757">
    <property type="entry name" value="P_typ_ATPase"/>
</dbReference>
<keyword evidence="10" id="KW-1003">Cell membrane</keyword>
<dbReference type="InterPro" id="IPR023299">
    <property type="entry name" value="ATPase_P-typ_cyto_dom_N"/>
</dbReference>
<feature type="domain" description="P-type ATPase A" evidence="11">
    <location>
        <begin position="122"/>
        <end position="221"/>
    </location>
</feature>
<keyword evidence="6 10" id="KW-1133">Transmembrane helix</keyword>
<keyword evidence="10" id="KW-0547">Nucleotide-binding</keyword>
<name>A0ABX7XQ98_9BACT</name>
<keyword evidence="3 10" id="KW-0812">Transmembrane</keyword>
<evidence type="ECO:0000256" key="5">
    <source>
        <dbReference type="ARBA" id="ARBA00022967"/>
    </source>
</evidence>
<evidence type="ECO:0000256" key="4">
    <source>
        <dbReference type="ARBA" id="ARBA00022723"/>
    </source>
</evidence>
<keyword evidence="7 10" id="KW-0472">Membrane</keyword>
<accession>A0ABX7XQ98</accession>
<protein>
    <recommendedName>
        <fullName evidence="8">P-type Zn(2+) transporter</fullName>
        <ecNumber evidence="8">7.2.2.12</ecNumber>
    </recommendedName>
</protein>
<keyword evidence="10" id="KW-0067">ATP-binding</keyword>
<dbReference type="SFLD" id="SFLDG00002">
    <property type="entry name" value="C1.7:_P-type_atpase_like"/>
    <property type="match status" value="1"/>
</dbReference>
<evidence type="ECO:0000256" key="2">
    <source>
        <dbReference type="ARBA" id="ARBA00006024"/>
    </source>
</evidence>
<dbReference type="InterPro" id="IPR059000">
    <property type="entry name" value="ATPase_P-type_domA"/>
</dbReference>
<feature type="transmembrane region" description="Helical" evidence="10">
    <location>
        <begin position="240"/>
        <end position="259"/>
    </location>
</feature>
<dbReference type="Pfam" id="PF00122">
    <property type="entry name" value="E1-E2_ATPase"/>
    <property type="match status" value="1"/>
</dbReference>
<dbReference type="SFLD" id="SFLDF00027">
    <property type="entry name" value="p-type_atpase"/>
    <property type="match status" value="1"/>
</dbReference>
<keyword evidence="4 10" id="KW-0479">Metal-binding</keyword>
<dbReference type="InterPro" id="IPR023214">
    <property type="entry name" value="HAD_sf"/>
</dbReference>
<evidence type="ECO:0000256" key="9">
    <source>
        <dbReference type="ARBA" id="ARBA00047308"/>
    </source>
</evidence>
<reference evidence="12 13" key="1">
    <citation type="submission" date="2021-03" db="EMBL/GenBank/DDBJ databases">
        <title>Human Oral Microbial Genomes.</title>
        <authorList>
            <person name="Johnston C.D."/>
            <person name="Chen T."/>
            <person name="Dewhirst F.E."/>
        </authorList>
    </citation>
    <scope>NUCLEOTIDE SEQUENCE [LARGE SCALE GENOMIC DNA]</scope>
    <source>
        <strain evidence="12 13">F0054</strain>
    </source>
</reference>
<dbReference type="Proteomes" id="UP000682195">
    <property type="component" value="Chromosome 1"/>
</dbReference>
<comment type="subcellular location">
    <subcellularLocation>
        <location evidence="10">Cell membrane</location>
    </subcellularLocation>
    <subcellularLocation>
        <location evidence="1">Membrane</location>
    </subcellularLocation>
</comment>
<evidence type="ECO:0000256" key="1">
    <source>
        <dbReference type="ARBA" id="ARBA00004370"/>
    </source>
</evidence>
<dbReference type="InterPro" id="IPR051014">
    <property type="entry name" value="Cation_Transport_ATPase_IB"/>
</dbReference>
<dbReference type="RefSeq" id="WP_211807815.1">
    <property type="nucleotide sequence ID" value="NZ_CP072361.1"/>
</dbReference>
<evidence type="ECO:0000256" key="8">
    <source>
        <dbReference type="ARBA" id="ARBA00039097"/>
    </source>
</evidence>
<evidence type="ECO:0000256" key="10">
    <source>
        <dbReference type="RuleBase" id="RU362081"/>
    </source>
</evidence>
<evidence type="ECO:0000313" key="13">
    <source>
        <dbReference type="Proteomes" id="UP000682195"/>
    </source>
</evidence>
<organism evidence="12 13">
    <name type="scientific">Prevotella melaninogenica</name>
    <dbReference type="NCBI Taxonomy" id="28132"/>
    <lineage>
        <taxon>Bacteria</taxon>
        <taxon>Pseudomonadati</taxon>
        <taxon>Bacteroidota</taxon>
        <taxon>Bacteroidia</taxon>
        <taxon>Bacteroidales</taxon>
        <taxon>Prevotellaceae</taxon>
        <taxon>Prevotella</taxon>
    </lineage>
</organism>
<dbReference type="InterPro" id="IPR027256">
    <property type="entry name" value="P-typ_ATPase_IB"/>
</dbReference>
<dbReference type="PANTHER" id="PTHR48085">
    <property type="entry name" value="CADMIUM/ZINC-TRANSPORTING ATPASE HMA2-RELATED"/>
    <property type="match status" value="1"/>
</dbReference>
<comment type="catalytic activity">
    <reaction evidence="9">
        <text>Zn(2+)(in) + ATP + H2O = Zn(2+)(out) + ADP + phosphate + H(+)</text>
        <dbReference type="Rhea" id="RHEA:20621"/>
        <dbReference type="ChEBI" id="CHEBI:15377"/>
        <dbReference type="ChEBI" id="CHEBI:15378"/>
        <dbReference type="ChEBI" id="CHEBI:29105"/>
        <dbReference type="ChEBI" id="CHEBI:30616"/>
        <dbReference type="ChEBI" id="CHEBI:43474"/>
        <dbReference type="ChEBI" id="CHEBI:456216"/>
        <dbReference type="EC" id="7.2.2.12"/>
    </reaction>
</comment>
<dbReference type="NCBIfam" id="TIGR01512">
    <property type="entry name" value="ATPase-IB2_Cd"/>
    <property type="match status" value="1"/>
</dbReference>
<gene>
    <name evidence="12" type="primary">cadA</name>
    <name evidence="12" type="ORF">J5A58_01930</name>
</gene>
<dbReference type="Pfam" id="PF00702">
    <property type="entry name" value="Hydrolase"/>
    <property type="match status" value="1"/>
</dbReference>
<evidence type="ECO:0000256" key="6">
    <source>
        <dbReference type="ARBA" id="ARBA00022989"/>
    </source>
</evidence>
<dbReference type="EMBL" id="CP072361">
    <property type="protein sequence ID" value="QUB75798.1"/>
    <property type="molecule type" value="Genomic_DNA"/>
</dbReference>
<dbReference type="Gene3D" id="2.70.150.10">
    <property type="entry name" value="Calcium-transporting ATPase, cytoplasmic transduction domain A"/>
    <property type="match status" value="1"/>
</dbReference>
<dbReference type="PRINTS" id="PR00119">
    <property type="entry name" value="CATATPASE"/>
</dbReference>
<dbReference type="SUPFAM" id="SSF81653">
    <property type="entry name" value="Calcium ATPase, transduction domain A"/>
    <property type="match status" value="1"/>
</dbReference>
<dbReference type="PROSITE" id="PS00154">
    <property type="entry name" value="ATPASE_E1_E2"/>
    <property type="match status" value="1"/>
</dbReference>